<evidence type="ECO:0000313" key="2">
    <source>
        <dbReference type="Proteomes" id="UP001432322"/>
    </source>
</evidence>
<name>A0AAV5W691_9BILA</name>
<sequence>MRKLNETCVDRSIQEYHKNYVHKLANFESLIGINAQKCGESVPAKSLAADNIHQAGKPLVCVSRIGDIVTIKQARFLSSYFDKATRDNRTRYTIPLLYTTNNGTFAKVFPKNETSLELNVPSNWRFALDYHYHQVYRAFYEDPLPLFVSAEKNSEFYDEMALEIRYSMLNGLEMGWINFDRYFELMRANTLGTKVIGSMEYYSIGLYVMKYVLNVDYKEDYDPKQEGFLMRYKNDSCTTLISWNDMFNNREIFSQRSGLPVKKNVNGTVYDIMCLSSWQNASTYTSFLRDNFIDGNLRIRPDNVKYLQKRTSLFRIY</sequence>
<dbReference type="InterPro" id="IPR050344">
    <property type="entry name" value="Peptidase_M1_aminopeptidases"/>
</dbReference>
<dbReference type="GO" id="GO:0005737">
    <property type="term" value="C:cytoplasm"/>
    <property type="evidence" value="ECO:0007669"/>
    <property type="project" value="TreeGrafter"/>
</dbReference>
<dbReference type="AlphaFoldDB" id="A0AAV5W691"/>
<dbReference type="Gene3D" id="2.60.40.1910">
    <property type="match status" value="1"/>
</dbReference>
<dbReference type="EMBL" id="BTSY01000005">
    <property type="protein sequence ID" value="GMT27352.1"/>
    <property type="molecule type" value="Genomic_DNA"/>
</dbReference>
<organism evidence="1 2">
    <name type="scientific">Pristionchus fissidentatus</name>
    <dbReference type="NCBI Taxonomy" id="1538716"/>
    <lineage>
        <taxon>Eukaryota</taxon>
        <taxon>Metazoa</taxon>
        <taxon>Ecdysozoa</taxon>
        <taxon>Nematoda</taxon>
        <taxon>Chromadorea</taxon>
        <taxon>Rhabditida</taxon>
        <taxon>Rhabditina</taxon>
        <taxon>Diplogasteromorpha</taxon>
        <taxon>Diplogasteroidea</taxon>
        <taxon>Neodiplogasteridae</taxon>
        <taxon>Pristionchus</taxon>
    </lineage>
</organism>
<dbReference type="GO" id="GO:0016020">
    <property type="term" value="C:membrane"/>
    <property type="evidence" value="ECO:0007669"/>
    <property type="project" value="TreeGrafter"/>
</dbReference>
<dbReference type="GO" id="GO:0043171">
    <property type="term" value="P:peptide catabolic process"/>
    <property type="evidence" value="ECO:0007669"/>
    <property type="project" value="TreeGrafter"/>
</dbReference>
<accession>A0AAV5W691</accession>
<dbReference type="GO" id="GO:0042277">
    <property type="term" value="F:peptide binding"/>
    <property type="evidence" value="ECO:0007669"/>
    <property type="project" value="TreeGrafter"/>
</dbReference>
<reference evidence="1" key="1">
    <citation type="submission" date="2023-10" db="EMBL/GenBank/DDBJ databases">
        <title>Genome assembly of Pristionchus species.</title>
        <authorList>
            <person name="Yoshida K."/>
            <person name="Sommer R.J."/>
        </authorList>
    </citation>
    <scope>NUCLEOTIDE SEQUENCE</scope>
    <source>
        <strain evidence="1">RS5133</strain>
    </source>
</reference>
<dbReference type="Proteomes" id="UP001432322">
    <property type="component" value="Unassembled WGS sequence"/>
</dbReference>
<dbReference type="PANTHER" id="PTHR11533">
    <property type="entry name" value="PROTEASE M1 ZINC METALLOPROTEASE"/>
    <property type="match status" value="1"/>
</dbReference>
<comment type="caution">
    <text evidence="1">The sequence shown here is derived from an EMBL/GenBank/DDBJ whole genome shotgun (WGS) entry which is preliminary data.</text>
</comment>
<dbReference type="PANTHER" id="PTHR11533:SF299">
    <property type="entry name" value="AMINOPEPTIDASE"/>
    <property type="match status" value="1"/>
</dbReference>
<dbReference type="GO" id="GO:0005615">
    <property type="term" value="C:extracellular space"/>
    <property type="evidence" value="ECO:0007669"/>
    <property type="project" value="TreeGrafter"/>
</dbReference>
<proteinExistence type="predicted"/>
<dbReference type="GO" id="GO:0006508">
    <property type="term" value="P:proteolysis"/>
    <property type="evidence" value="ECO:0007669"/>
    <property type="project" value="TreeGrafter"/>
</dbReference>
<protein>
    <submittedName>
        <fullName evidence="1">Uncharacterized protein</fullName>
    </submittedName>
</protein>
<dbReference type="GO" id="GO:0070006">
    <property type="term" value="F:metalloaminopeptidase activity"/>
    <property type="evidence" value="ECO:0007669"/>
    <property type="project" value="TreeGrafter"/>
</dbReference>
<keyword evidence="2" id="KW-1185">Reference proteome</keyword>
<evidence type="ECO:0000313" key="1">
    <source>
        <dbReference type="EMBL" id="GMT27352.1"/>
    </source>
</evidence>
<dbReference type="GO" id="GO:0008270">
    <property type="term" value="F:zinc ion binding"/>
    <property type="evidence" value="ECO:0007669"/>
    <property type="project" value="TreeGrafter"/>
</dbReference>
<gene>
    <name evidence="1" type="ORF">PFISCL1PPCAC_18649</name>
</gene>